<feature type="non-terminal residue" evidence="1">
    <location>
        <position position="275"/>
    </location>
</feature>
<gene>
    <name evidence="1" type="ORF">FMOSSE_LOCUS13299</name>
</gene>
<sequence length="275" mass="31292">VQHAQSDLAIDDLSICFENMAKFRKFLISINYDGLIAASTDNTKLEEKLRYSTSLGAILGSTLPLQETSVSSYNEIDTIVKKIQTNNIIAKYVCVYILQVLVPKVPLFVLEIILNNSENISDLEFTDELYSYICDYFEGNVNDLNSNLKIWPTDNEIRVLINDTYKEANALAKCIFMVVTLNSELLLLSLTNFLTSDEIILLIEENLTKEFQDREKVLTEIVEMIGNVASLNLRNDIDKDLIYAPYTLKKMIQSQFQERDHYNSSGINPSIASKM</sequence>
<protein>
    <submittedName>
        <fullName evidence="1">12944_t:CDS:1</fullName>
    </submittedName>
</protein>
<name>A0A9N9ETN4_FUNMO</name>
<reference evidence="1" key="1">
    <citation type="submission" date="2021-06" db="EMBL/GenBank/DDBJ databases">
        <authorList>
            <person name="Kallberg Y."/>
            <person name="Tangrot J."/>
            <person name="Rosling A."/>
        </authorList>
    </citation>
    <scope>NUCLEOTIDE SEQUENCE</scope>
    <source>
        <strain evidence="1">87-6 pot B 2015</strain>
    </source>
</reference>
<accession>A0A9N9ETN4</accession>
<proteinExistence type="predicted"/>
<dbReference type="Proteomes" id="UP000789375">
    <property type="component" value="Unassembled WGS sequence"/>
</dbReference>
<dbReference type="EMBL" id="CAJVPP010007612">
    <property type="protein sequence ID" value="CAG8690057.1"/>
    <property type="molecule type" value="Genomic_DNA"/>
</dbReference>
<keyword evidence="2" id="KW-1185">Reference proteome</keyword>
<comment type="caution">
    <text evidence="1">The sequence shown here is derived from an EMBL/GenBank/DDBJ whole genome shotgun (WGS) entry which is preliminary data.</text>
</comment>
<organism evidence="1 2">
    <name type="scientific">Funneliformis mosseae</name>
    <name type="common">Endomycorrhizal fungus</name>
    <name type="synonym">Glomus mosseae</name>
    <dbReference type="NCBI Taxonomy" id="27381"/>
    <lineage>
        <taxon>Eukaryota</taxon>
        <taxon>Fungi</taxon>
        <taxon>Fungi incertae sedis</taxon>
        <taxon>Mucoromycota</taxon>
        <taxon>Glomeromycotina</taxon>
        <taxon>Glomeromycetes</taxon>
        <taxon>Glomerales</taxon>
        <taxon>Glomeraceae</taxon>
        <taxon>Funneliformis</taxon>
    </lineage>
</organism>
<evidence type="ECO:0000313" key="2">
    <source>
        <dbReference type="Proteomes" id="UP000789375"/>
    </source>
</evidence>
<dbReference type="AlphaFoldDB" id="A0A9N9ETN4"/>
<feature type="non-terminal residue" evidence="1">
    <location>
        <position position="1"/>
    </location>
</feature>
<evidence type="ECO:0000313" key="1">
    <source>
        <dbReference type="EMBL" id="CAG8690057.1"/>
    </source>
</evidence>